<feature type="compositionally biased region" description="Basic and acidic residues" evidence="1">
    <location>
        <begin position="71"/>
        <end position="93"/>
    </location>
</feature>
<accession>A0A195CZT3</accession>
<feature type="region of interest" description="Disordered" evidence="1">
    <location>
        <begin position="71"/>
        <end position="104"/>
    </location>
</feature>
<proteinExistence type="predicted"/>
<feature type="compositionally biased region" description="Basic and acidic residues" evidence="1">
    <location>
        <begin position="138"/>
        <end position="148"/>
    </location>
</feature>
<organism evidence="2 3">
    <name type="scientific">Cyphomyrmex costatus</name>
    <dbReference type="NCBI Taxonomy" id="456900"/>
    <lineage>
        <taxon>Eukaryota</taxon>
        <taxon>Metazoa</taxon>
        <taxon>Ecdysozoa</taxon>
        <taxon>Arthropoda</taxon>
        <taxon>Hexapoda</taxon>
        <taxon>Insecta</taxon>
        <taxon>Pterygota</taxon>
        <taxon>Neoptera</taxon>
        <taxon>Endopterygota</taxon>
        <taxon>Hymenoptera</taxon>
        <taxon>Apocrita</taxon>
        <taxon>Aculeata</taxon>
        <taxon>Formicoidea</taxon>
        <taxon>Formicidae</taxon>
        <taxon>Myrmicinae</taxon>
        <taxon>Cyphomyrmex</taxon>
    </lineage>
</organism>
<feature type="region of interest" description="Disordered" evidence="1">
    <location>
        <begin position="21"/>
        <end position="49"/>
    </location>
</feature>
<evidence type="ECO:0000256" key="1">
    <source>
        <dbReference type="SAM" id="MobiDB-lite"/>
    </source>
</evidence>
<dbReference type="Proteomes" id="UP000078542">
    <property type="component" value="Unassembled WGS sequence"/>
</dbReference>
<feature type="region of interest" description="Disordered" evidence="1">
    <location>
        <begin position="123"/>
        <end position="148"/>
    </location>
</feature>
<protein>
    <submittedName>
        <fullName evidence="2">Uncharacterized protein</fullName>
    </submittedName>
</protein>
<keyword evidence="3" id="KW-1185">Reference proteome</keyword>
<reference evidence="2 3" key="1">
    <citation type="submission" date="2016-03" db="EMBL/GenBank/DDBJ databases">
        <title>Cyphomyrmex costatus WGS genome.</title>
        <authorList>
            <person name="Nygaard S."/>
            <person name="Hu H."/>
            <person name="Boomsma J."/>
            <person name="Zhang G."/>
        </authorList>
    </citation>
    <scope>NUCLEOTIDE SEQUENCE [LARGE SCALE GENOMIC DNA]</scope>
    <source>
        <strain evidence="2">MS0001</strain>
        <tissue evidence="2">Whole body</tissue>
    </source>
</reference>
<dbReference type="EMBL" id="KQ977115">
    <property type="protein sequence ID" value="KYN05644.1"/>
    <property type="molecule type" value="Genomic_DNA"/>
</dbReference>
<gene>
    <name evidence="2" type="ORF">ALC62_03437</name>
</gene>
<evidence type="ECO:0000313" key="2">
    <source>
        <dbReference type="EMBL" id="KYN05644.1"/>
    </source>
</evidence>
<name>A0A195CZT3_9HYME</name>
<sequence>MRRDTGNQITERYVRRRIKRARALRYNQPHQNYRRSTADPDKSVASSASSSFTISQCASFASLHLHRAEVDEERQANDKVAKVSRRERVHTSSKEGSQISLERRGLMPRKILSTFSLEIDDSRDTTCKDKRKNKRNRKEKDEKEGLTG</sequence>
<evidence type="ECO:0000313" key="3">
    <source>
        <dbReference type="Proteomes" id="UP000078542"/>
    </source>
</evidence>
<dbReference type="AlphaFoldDB" id="A0A195CZT3"/>